<dbReference type="EMBL" id="SDMP01000002">
    <property type="protein sequence ID" value="RYR73645.1"/>
    <property type="molecule type" value="Genomic_DNA"/>
</dbReference>
<dbReference type="STRING" id="3818.A0A445EEG4"/>
<dbReference type="SUPFAM" id="SSF48452">
    <property type="entry name" value="TPR-like"/>
    <property type="match status" value="1"/>
</dbReference>
<organism evidence="2 3">
    <name type="scientific">Arachis hypogaea</name>
    <name type="common">Peanut</name>
    <dbReference type="NCBI Taxonomy" id="3818"/>
    <lineage>
        <taxon>Eukaryota</taxon>
        <taxon>Viridiplantae</taxon>
        <taxon>Streptophyta</taxon>
        <taxon>Embryophyta</taxon>
        <taxon>Tracheophyta</taxon>
        <taxon>Spermatophyta</taxon>
        <taxon>Magnoliopsida</taxon>
        <taxon>eudicotyledons</taxon>
        <taxon>Gunneridae</taxon>
        <taxon>Pentapetalae</taxon>
        <taxon>rosids</taxon>
        <taxon>fabids</taxon>
        <taxon>Fabales</taxon>
        <taxon>Fabaceae</taxon>
        <taxon>Papilionoideae</taxon>
        <taxon>50 kb inversion clade</taxon>
        <taxon>dalbergioids sensu lato</taxon>
        <taxon>Dalbergieae</taxon>
        <taxon>Pterocarpus clade</taxon>
        <taxon>Arachis</taxon>
    </lineage>
</organism>
<proteinExistence type="predicted"/>
<dbReference type="PANTHER" id="PTHR46578:SF2">
    <property type="entry name" value="ARM-REPEAT_TETRATRICOPEPTIDE REPEAT (TPR)-LIKE PROTEIN"/>
    <property type="match status" value="1"/>
</dbReference>
<reference evidence="2 3" key="1">
    <citation type="submission" date="2019-01" db="EMBL/GenBank/DDBJ databases">
        <title>Sequencing of cultivated peanut Arachis hypogaea provides insights into genome evolution and oil improvement.</title>
        <authorList>
            <person name="Chen X."/>
        </authorList>
    </citation>
    <scope>NUCLEOTIDE SEQUENCE [LARGE SCALE GENOMIC DNA]</scope>
    <source>
        <strain evidence="3">cv. Fuhuasheng</strain>
        <tissue evidence="2">Leaves</tissue>
    </source>
</reference>
<keyword evidence="1" id="KW-0472">Membrane</keyword>
<accession>A0A445EEG4</accession>
<dbReference type="PANTHER" id="PTHR46578">
    <property type="entry name" value="ARM-REPEAT/TETRATRICOPEPTIDE REPEAT (TPR)-LIKE PROTEIN"/>
    <property type="match status" value="1"/>
</dbReference>
<feature type="transmembrane region" description="Helical" evidence="1">
    <location>
        <begin position="117"/>
        <end position="135"/>
    </location>
</feature>
<dbReference type="Gene3D" id="1.25.40.10">
    <property type="entry name" value="Tetratricopeptide repeat domain"/>
    <property type="match status" value="1"/>
</dbReference>
<protein>
    <submittedName>
        <fullName evidence="2">Uncharacterized protein</fullName>
    </submittedName>
</protein>
<name>A0A445EEG4_ARAHY</name>
<dbReference type="Proteomes" id="UP000289738">
    <property type="component" value="Chromosome A02"/>
</dbReference>
<feature type="transmembrane region" description="Helical" evidence="1">
    <location>
        <begin position="158"/>
        <end position="178"/>
    </location>
</feature>
<dbReference type="AlphaFoldDB" id="A0A445EEG4"/>
<feature type="transmembrane region" description="Helical" evidence="1">
    <location>
        <begin position="76"/>
        <end position="97"/>
    </location>
</feature>
<evidence type="ECO:0000256" key="1">
    <source>
        <dbReference type="SAM" id="Phobius"/>
    </source>
</evidence>
<keyword evidence="1" id="KW-0812">Transmembrane</keyword>
<keyword evidence="1" id="KW-1133">Transmembrane helix</keyword>
<evidence type="ECO:0000313" key="2">
    <source>
        <dbReference type="EMBL" id="RYR73645.1"/>
    </source>
</evidence>
<gene>
    <name evidence="2" type="ORF">Ahy_A02g008082</name>
</gene>
<evidence type="ECO:0000313" key="3">
    <source>
        <dbReference type="Proteomes" id="UP000289738"/>
    </source>
</evidence>
<keyword evidence="3" id="KW-1185">Reference proteome</keyword>
<dbReference type="InterPro" id="IPR011990">
    <property type="entry name" value="TPR-like_helical_dom_sf"/>
</dbReference>
<comment type="caution">
    <text evidence="2">The sequence shown here is derived from an EMBL/GenBank/DDBJ whole genome shotgun (WGS) entry which is preliminary data.</text>
</comment>
<sequence>MSKEDLHIKQAVALVVKLEGNSLFSSENIFGVTSKYSEALSLCPMRSKKERVVLYSNQAQCHFLLQQPLAAIRDTFVFYFIAIAAEVTVVPSSRLMALIGQVLKWQQHQVQDINYSTFLQLIDAVFFFGIFQDYAERLVKKEMRATWLFREAAIKHGGVHRGLFELPAVVLALAIIVWL</sequence>